<comment type="caution">
    <text evidence="1">The sequence shown here is derived from an EMBL/GenBank/DDBJ whole genome shotgun (WGS) entry which is preliminary data.</text>
</comment>
<evidence type="ECO:0000313" key="2">
    <source>
        <dbReference type="Proteomes" id="UP000789702"/>
    </source>
</evidence>
<proteinExistence type="predicted"/>
<dbReference type="EMBL" id="CAJVPU010003912">
    <property type="protein sequence ID" value="CAG8525042.1"/>
    <property type="molecule type" value="Genomic_DNA"/>
</dbReference>
<organism evidence="1 2">
    <name type="scientific">Dentiscutata heterogama</name>
    <dbReference type="NCBI Taxonomy" id="1316150"/>
    <lineage>
        <taxon>Eukaryota</taxon>
        <taxon>Fungi</taxon>
        <taxon>Fungi incertae sedis</taxon>
        <taxon>Mucoromycota</taxon>
        <taxon>Glomeromycotina</taxon>
        <taxon>Glomeromycetes</taxon>
        <taxon>Diversisporales</taxon>
        <taxon>Gigasporaceae</taxon>
        <taxon>Dentiscutata</taxon>
    </lineage>
</organism>
<name>A0ACA9LG52_9GLOM</name>
<sequence>MDVYSLINHDQCKPSNSPPPQTYQPSTSQEQVNCIPEFSSFEHQKENILPLKQGRSSASLSRVFSGDPYSLEIDLQAGHAQFKAELENLNELDDPFDVYHRYIKWTIENYPQGQTPQSNLIQLLERASLSFVNDSRYKSDPRYLRCWLQYASFVGKTKQLFDFLKTNEIGLNLAAYYEEYAELLESMERYHDAEEIFISGINKKAQPLERLIRRYRQFKERLNLSRQGNIHDLELSQNVPHIDNSHRTILGIKTSASSAQSVPLNIFNQRNSTLPSIAGLTTYQHDHFDRNNEKFSVFHDPNGELGNAALVLAGNNSSWNNYGTEIANKKENIRDAEKWKGVTLPQAKKPCVPTTKLKIYHDELRNEKSFVDLNTIYVDGNEFSFEELRAMTLKRQSTIPCDYDNRMCVDNDENNINKLVSMDQNLKNESDLKNNRSSILLPIKDAIIRRSNVNVANETNQAIHVSSTTYNIREYNQFIPESRSANEVGEYNQAIPVSSANYNIREHNQSIPESRSTHEVGEYNQAITVSSANYNIREHNQSIPELRSTHEVGEYNQAIPVSSANYNIREHNQSIPESRSTHEVGEYNQAIPVSSPRSISPKKLTKKPSPTINTKAALADIMEFFNQPMNYEKSDDDTDEDDITSASKYDKLFIHRTPRNNIVNDENIAPPNYSDNHGNFRMVPFELLTPIQETSREYRSTSNTSIYQSDGFITLDLGSVIETPKSKNLEQFGESLFTKPTQLFPVLSNPCNPLETRLIDKILSSLSPSLLQYPGFYDMRGEYSNNHAKLERIARNWDKNCRRRTSNATNLDEPIRLFNDSFLIRQKIGEGAYGKVYRVLDMKFMTESHKDPRVSRALKLQIPSTAWEFYIIRKLHERIISPTINSIITAHSLYYYKDESYLLTELCSHGTIVDAINTAKRENSTMDEILVIFFTVELMKIVEAIHEAGIIHGDIKADNCLLRLERTVEWDAQYDPSGAGGWSKKGIKLIDFGRAIDATLFPPDMKFIADWKCDDQNCVEMREGRPWKWQADYYGLAGVIHCMLHNEYMQITPVRMDVDSFSSGTTISTKKYKPIQSFKRYWQGNLWGRLFDMLLNPSLVRSDGRLPITQELNNIRREFEQYLIANCEKIGKELKAQLKRLEVN</sequence>
<dbReference type="Proteomes" id="UP000789702">
    <property type="component" value="Unassembled WGS sequence"/>
</dbReference>
<accession>A0ACA9LG52</accession>
<evidence type="ECO:0000313" key="1">
    <source>
        <dbReference type="EMBL" id="CAG8525042.1"/>
    </source>
</evidence>
<keyword evidence="2" id="KW-1185">Reference proteome</keyword>
<reference evidence="1" key="1">
    <citation type="submission" date="2021-06" db="EMBL/GenBank/DDBJ databases">
        <authorList>
            <person name="Kallberg Y."/>
            <person name="Tangrot J."/>
            <person name="Rosling A."/>
        </authorList>
    </citation>
    <scope>NUCLEOTIDE SEQUENCE</scope>
    <source>
        <strain evidence="1">IL203A</strain>
    </source>
</reference>
<feature type="non-terminal residue" evidence="1">
    <location>
        <position position="1144"/>
    </location>
</feature>
<protein>
    <submittedName>
        <fullName evidence="1">11645_t:CDS:1</fullName>
    </submittedName>
</protein>
<gene>
    <name evidence="1" type="ORF">DHETER_LOCUS4105</name>
</gene>